<protein>
    <submittedName>
        <fullName evidence="2">Uncharacterized protein</fullName>
    </submittedName>
</protein>
<feature type="compositionally biased region" description="Low complexity" evidence="1">
    <location>
        <begin position="13"/>
        <end position="24"/>
    </location>
</feature>
<dbReference type="Proteomes" id="UP000244077">
    <property type="component" value="Unassembled WGS sequence"/>
</dbReference>
<dbReference type="EMBL" id="QAOH01000056">
    <property type="protein sequence ID" value="PTQ63196.1"/>
    <property type="molecule type" value="Genomic_DNA"/>
</dbReference>
<evidence type="ECO:0000313" key="3">
    <source>
        <dbReference type="Proteomes" id="UP000244077"/>
    </source>
</evidence>
<feature type="region of interest" description="Disordered" evidence="1">
    <location>
        <begin position="1"/>
        <end position="29"/>
    </location>
</feature>
<dbReference type="RefSeq" id="WP_245890329.1">
    <property type="nucleotide sequence ID" value="NZ_QAOH01000056.1"/>
</dbReference>
<name>A0A2T5GV50_9RHOB</name>
<reference evidence="2 3" key="1">
    <citation type="submission" date="2018-04" db="EMBL/GenBank/DDBJ databases">
        <title>Genomic Encyclopedia of Archaeal and Bacterial Type Strains, Phase II (KMG-II): from individual species to whole genera.</title>
        <authorList>
            <person name="Goeker M."/>
        </authorList>
    </citation>
    <scope>NUCLEOTIDE SEQUENCE [LARGE SCALE GENOMIC DNA]</scope>
    <source>
        <strain evidence="2 3">DSM 100434</strain>
    </source>
</reference>
<feature type="compositionally biased region" description="Basic residues" evidence="1">
    <location>
        <begin position="1"/>
        <end position="12"/>
    </location>
</feature>
<evidence type="ECO:0000256" key="1">
    <source>
        <dbReference type="SAM" id="MobiDB-lite"/>
    </source>
</evidence>
<accession>A0A2T5GV50</accession>
<comment type="caution">
    <text evidence="2">The sequence shown here is derived from an EMBL/GenBank/DDBJ whole genome shotgun (WGS) entry which is preliminary data.</text>
</comment>
<dbReference type="AlphaFoldDB" id="A0A2T5GV50"/>
<keyword evidence="3" id="KW-1185">Reference proteome</keyword>
<evidence type="ECO:0000313" key="2">
    <source>
        <dbReference type="EMBL" id="PTQ63196.1"/>
    </source>
</evidence>
<organism evidence="2 3">
    <name type="scientific">Celeribacter persicus</name>
    <dbReference type="NCBI Taxonomy" id="1651082"/>
    <lineage>
        <taxon>Bacteria</taxon>
        <taxon>Pseudomonadati</taxon>
        <taxon>Pseudomonadota</taxon>
        <taxon>Alphaproteobacteria</taxon>
        <taxon>Rhodobacterales</taxon>
        <taxon>Roseobacteraceae</taxon>
        <taxon>Celeribacter</taxon>
    </lineage>
</organism>
<proteinExistence type="predicted"/>
<sequence>MKKNARKPKAPAKKTSVQTSSKVSPPRNLTPELCDRLRLDMMKACLAVAETHGLTVEGGELSDIDLRHSFNIGFRVGIPMEDGAIYSPDKAMFECLHRILDWSHLIIAEPLKPVETFTGSLGSTLTDQNTLSALNESQTVDASRCQLKTSLCICSGQTNEMYGLCSLKGPNMQLRAS</sequence>
<gene>
    <name evidence="2" type="ORF">C8N42_1561</name>
</gene>